<evidence type="ECO:0000256" key="1">
    <source>
        <dbReference type="SAM" id="Coils"/>
    </source>
</evidence>
<organism evidence="2">
    <name type="scientific">Ammonifex degensii</name>
    <dbReference type="NCBI Taxonomy" id="42838"/>
    <lineage>
        <taxon>Bacteria</taxon>
        <taxon>Bacillati</taxon>
        <taxon>Bacillota</taxon>
        <taxon>Clostridia</taxon>
        <taxon>Thermoanaerobacterales</taxon>
        <taxon>Thermoanaerobacteraceae</taxon>
        <taxon>Ammonifex</taxon>
    </lineage>
</organism>
<accession>A0A7C2I221</accession>
<dbReference type="AlphaFoldDB" id="A0A7C2I221"/>
<dbReference type="EMBL" id="DSMU01000014">
    <property type="protein sequence ID" value="HEL65096.1"/>
    <property type="molecule type" value="Genomic_DNA"/>
</dbReference>
<gene>
    <name evidence="2" type="ORF">ENQ34_00220</name>
</gene>
<name>A0A7C2I221_9THEO</name>
<keyword evidence="1" id="KW-0175">Coiled coil</keyword>
<proteinExistence type="predicted"/>
<feature type="coiled-coil region" evidence="1">
    <location>
        <begin position="5"/>
        <end position="49"/>
    </location>
</feature>
<protein>
    <submittedName>
        <fullName evidence="2">Uncharacterized protein</fullName>
    </submittedName>
</protein>
<comment type="caution">
    <text evidence="2">The sequence shown here is derived from an EMBL/GenBank/DDBJ whole genome shotgun (WGS) entry which is preliminary data.</text>
</comment>
<reference evidence="2" key="1">
    <citation type="journal article" date="2020" name="mSystems">
        <title>Genome- and Community-Level Interaction Insights into Carbon Utilization and Element Cycling Functions of Hydrothermarchaeota in Hydrothermal Sediment.</title>
        <authorList>
            <person name="Zhou Z."/>
            <person name="Liu Y."/>
            <person name="Xu W."/>
            <person name="Pan J."/>
            <person name="Luo Z.H."/>
            <person name="Li M."/>
        </authorList>
    </citation>
    <scope>NUCLEOTIDE SEQUENCE [LARGE SCALE GENOMIC DNA]</scope>
    <source>
        <strain evidence="2">SpSt-300</strain>
    </source>
</reference>
<evidence type="ECO:0000313" key="2">
    <source>
        <dbReference type="EMBL" id="HEL65096.1"/>
    </source>
</evidence>
<sequence length="174" mass="18388">MPYRFQEIQNHLNRLRQDLNNIGQTAMQLQQIEQQAQSQLARISQQENQNSQQLQRIYQLSMSLQNEINAISAATQQMAAAPAYAYSPGAWGAGAGQWTATGTFAAPYTGATGAFTTPYAGAAGSFAAPYSSFAAGGQALANVPAFSANVSAPATSAGSVYGGTQAYRPWPDNT</sequence>